<dbReference type="OrthoDB" id="195145at2759"/>
<dbReference type="Proteomes" id="UP000683925">
    <property type="component" value="Unassembled WGS sequence"/>
</dbReference>
<keyword evidence="2" id="KW-1185">Reference proteome</keyword>
<comment type="caution">
    <text evidence="1">The sequence shown here is derived from an EMBL/GenBank/DDBJ whole genome shotgun (WGS) entry which is preliminary data.</text>
</comment>
<dbReference type="InterPro" id="IPR018247">
    <property type="entry name" value="EF_Hand_1_Ca_BS"/>
</dbReference>
<dbReference type="EMBL" id="CAJJDP010000031">
    <property type="protein sequence ID" value="CAD8155937.1"/>
    <property type="molecule type" value="Genomic_DNA"/>
</dbReference>
<protein>
    <recommendedName>
        <fullName evidence="3">EF-hand domain-containing protein</fullName>
    </recommendedName>
</protein>
<dbReference type="PROSITE" id="PS00018">
    <property type="entry name" value="EF_HAND_1"/>
    <property type="match status" value="1"/>
</dbReference>
<accession>A0A8S1TWT1</accession>
<name>A0A8S1TWT1_PAROT</name>
<sequence>MNSNQIDLLLKLINKRFPNGYNFNLKYIQNNDKNRDGQIQYLDLRFLMKIQKYIRHIIQYKKRKLESYQQKDARYYIKSNLLRFKQQDMIAQVHFNKLYKDAEGIKMHKQKLKDTLNSQRRSQKNVFLNQVTNKKRWSFKPVKGESEIIERMNKARQILKFEQNQENLIECRNKNPKNRKTRICIGEEGDIEYVVQGDTKAHQLNQEQQHVLKETLEQHIN</sequence>
<dbReference type="AlphaFoldDB" id="A0A8S1TWT1"/>
<organism evidence="1 2">
    <name type="scientific">Paramecium octaurelia</name>
    <dbReference type="NCBI Taxonomy" id="43137"/>
    <lineage>
        <taxon>Eukaryota</taxon>
        <taxon>Sar</taxon>
        <taxon>Alveolata</taxon>
        <taxon>Ciliophora</taxon>
        <taxon>Intramacronucleata</taxon>
        <taxon>Oligohymenophorea</taxon>
        <taxon>Peniculida</taxon>
        <taxon>Parameciidae</taxon>
        <taxon>Paramecium</taxon>
    </lineage>
</organism>
<evidence type="ECO:0000313" key="1">
    <source>
        <dbReference type="EMBL" id="CAD8155937.1"/>
    </source>
</evidence>
<proteinExistence type="predicted"/>
<evidence type="ECO:0000313" key="2">
    <source>
        <dbReference type="Proteomes" id="UP000683925"/>
    </source>
</evidence>
<reference evidence="1" key="1">
    <citation type="submission" date="2021-01" db="EMBL/GenBank/DDBJ databases">
        <authorList>
            <consortium name="Genoscope - CEA"/>
            <person name="William W."/>
        </authorList>
    </citation>
    <scope>NUCLEOTIDE SEQUENCE</scope>
</reference>
<gene>
    <name evidence="1" type="ORF">POCTA_138.1.T0310208</name>
</gene>
<evidence type="ECO:0008006" key="3">
    <source>
        <dbReference type="Google" id="ProtNLM"/>
    </source>
</evidence>